<sequence>MPYLLARMSILLLRSHVGRLAVGGLLILGGIIYGLSSHHVNYVSVPQGKYHVTAMTDGTYGFVLDGTDTYYIIHPSDFNPVPDDNAFKSTDGIGEVLYKDEDPQSFVMHNDDGTQVNSQGLTVVSFTLTSSKEQKEYRFTTSDYLIHPDGFDDNRWPIGALVAILGLGLLSFFLMWPAMQARRQQKHNRAFMPVGPQPVTGAPLFAPSAVPYAPPPAVPEPGQEWRN</sequence>
<reference evidence="2 3" key="1">
    <citation type="submission" date="2023-02" db="EMBL/GenBank/DDBJ databases">
        <title>Dictyobacter halimunensis sp. nov., a new member of the class Ktedonobacteria from forest soil in a geothermal area.</title>
        <authorList>
            <person name="Rachmania M.K."/>
            <person name="Ningsih F."/>
            <person name="Sakai Y."/>
            <person name="Yabe S."/>
            <person name="Yokota A."/>
            <person name="Sjamsuridzal W."/>
        </authorList>
    </citation>
    <scope>NUCLEOTIDE SEQUENCE [LARGE SCALE GENOMIC DNA]</scope>
    <source>
        <strain evidence="2 3">S3.2.2.5</strain>
    </source>
</reference>
<dbReference type="EMBL" id="BSRI01000002">
    <property type="protein sequence ID" value="GLV58288.1"/>
    <property type="molecule type" value="Genomic_DNA"/>
</dbReference>
<evidence type="ECO:0000313" key="2">
    <source>
        <dbReference type="EMBL" id="GLV58288.1"/>
    </source>
</evidence>
<keyword evidence="1" id="KW-1133">Transmembrane helix</keyword>
<gene>
    <name evidence="2" type="ORF">KDH_51210</name>
</gene>
<dbReference type="Proteomes" id="UP001344906">
    <property type="component" value="Unassembled WGS sequence"/>
</dbReference>
<keyword evidence="1" id="KW-0472">Membrane</keyword>
<feature type="transmembrane region" description="Helical" evidence="1">
    <location>
        <begin position="158"/>
        <end position="179"/>
    </location>
</feature>
<comment type="caution">
    <text evidence="2">The sequence shown here is derived from an EMBL/GenBank/DDBJ whole genome shotgun (WGS) entry which is preliminary data.</text>
</comment>
<organism evidence="2 3">
    <name type="scientific">Dictyobacter halimunensis</name>
    <dbReference type="NCBI Taxonomy" id="3026934"/>
    <lineage>
        <taxon>Bacteria</taxon>
        <taxon>Bacillati</taxon>
        <taxon>Chloroflexota</taxon>
        <taxon>Ktedonobacteria</taxon>
        <taxon>Ktedonobacterales</taxon>
        <taxon>Dictyobacteraceae</taxon>
        <taxon>Dictyobacter</taxon>
    </lineage>
</organism>
<accession>A0ABQ6FZ73</accession>
<evidence type="ECO:0000313" key="3">
    <source>
        <dbReference type="Proteomes" id="UP001344906"/>
    </source>
</evidence>
<dbReference type="RefSeq" id="WP_338254446.1">
    <property type="nucleotide sequence ID" value="NZ_BSRI01000002.1"/>
</dbReference>
<keyword evidence="1" id="KW-0812">Transmembrane</keyword>
<evidence type="ECO:0008006" key="4">
    <source>
        <dbReference type="Google" id="ProtNLM"/>
    </source>
</evidence>
<feature type="transmembrane region" description="Helical" evidence="1">
    <location>
        <begin position="20"/>
        <end position="36"/>
    </location>
</feature>
<protein>
    <recommendedName>
        <fullName evidence="4">DUF4178 domain-containing protein</fullName>
    </recommendedName>
</protein>
<evidence type="ECO:0000256" key="1">
    <source>
        <dbReference type="SAM" id="Phobius"/>
    </source>
</evidence>
<proteinExistence type="predicted"/>
<keyword evidence="3" id="KW-1185">Reference proteome</keyword>
<name>A0ABQ6FZ73_9CHLR</name>